<comment type="caution">
    <text evidence="1">The sequence shown here is derived from an EMBL/GenBank/DDBJ whole genome shotgun (WGS) entry which is preliminary data.</text>
</comment>
<proteinExistence type="predicted"/>
<dbReference type="EMBL" id="WFKK01000001">
    <property type="protein sequence ID" value="KAB7891378.1"/>
    <property type="molecule type" value="Genomic_DNA"/>
</dbReference>
<name>A0A6L4WWR6_9BACT</name>
<dbReference type="RefSeq" id="WP_152279481.1">
    <property type="nucleotide sequence ID" value="NZ_WFKK01000001.1"/>
</dbReference>
<reference evidence="1 2" key="1">
    <citation type="submission" date="2019-10" db="EMBL/GenBank/DDBJ databases">
        <title>Poseidonibacter ostreae sp. nov., isolated from the gut of the Ostrea denselamellosa.</title>
        <authorList>
            <person name="Choi A."/>
        </authorList>
    </citation>
    <scope>NUCLEOTIDE SEQUENCE [LARGE SCALE GENOMIC DNA]</scope>
    <source>
        <strain evidence="1 2">SJOD-M-33</strain>
    </source>
</reference>
<dbReference type="AlphaFoldDB" id="A0A6L4WWR6"/>
<gene>
    <name evidence="1" type="ORF">GBG19_00650</name>
</gene>
<organism evidence="1 2">
    <name type="scientific">Poseidonibacter ostreae</name>
    <dbReference type="NCBI Taxonomy" id="2654171"/>
    <lineage>
        <taxon>Bacteria</taxon>
        <taxon>Pseudomonadati</taxon>
        <taxon>Campylobacterota</taxon>
        <taxon>Epsilonproteobacteria</taxon>
        <taxon>Campylobacterales</taxon>
        <taxon>Arcobacteraceae</taxon>
        <taxon>Poseidonibacter</taxon>
    </lineage>
</organism>
<evidence type="ECO:0000313" key="1">
    <source>
        <dbReference type="EMBL" id="KAB7891378.1"/>
    </source>
</evidence>
<evidence type="ECO:0000313" key="2">
    <source>
        <dbReference type="Proteomes" id="UP000472839"/>
    </source>
</evidence>
<accession>A0A6L4WWR6</accession>
<sequence>MNNNKKEPLKAYPKTVNTTKNKIFYVCINIGERVDHTSVSSENMMNEICSSFNNEKILDHNKVYSFLKIVLRKY</sequence>
<dbReference type="Proteomes" id="UP000472839">
    <property type="component" value="Unassembled WGS sequence"/>
</dbReference>
<protein>
    <submittedName>
        <fullName evidence="1">Uncharacterized protein</fullName>
    </submittedName>
</protein>